<dbReference type="AlphaFoldDB" id="A0A1B1AH63"/>
<keyword evidence="3" id="KW-1185">Reference proteome</keyword>
<keyword evidence="1" id="KW-0472">Membrane</keyword>
<evidence type="ECO:0008006" key="4">
    <source>
        <dbReference type="Google" id="ProtNLM"/>
    </source>
</evidence>
<accession>A0A1B1AH63</accession>
<evidence type="ECO:0000313" key="2">
    <source>
        <dbReference type="EMBL" id="ANP45898.1"/>
    </source>
</evidence>
<dbReference type="KEGG" id="cbot:ATE48_08170"/>
<gene>
    <name evidence="2" type="ORF">ATE48_08170</name>
</gene>
<keyword evidence="1" id="KW-1133">Transmembrane helix</keyword>
<dbReference type="SUPFAM" id="SSF52096">
    <property type="entry name" value="ClpP/crotonase"/>
    <property type="match status" value="1"/>
</dbReference>
<evidence type="ECO:0000313" key="3">
    <source>
        <dbReference type="Proteomes" id="UP000092498"/>
    </source>
</evidence>
<organism evidence="2 3">
    <name type="scientific">Candidatus Viadribacter manganicus</name>
    <dbReference type="NCBI Taxonomy" id="1759059"/>
    <lineage>
        <taxon>Bacteria</taxon>
        <taxon>Pseudomonadati</taxon>
        <taxon>Pseudomonadota</taxon>
        <taxon>Alphaproteobacteria</taxon>
        <taxon>Hyphomonadales</taxon>
        <taxon>Hyphomonadaceae</taxon>
        <taxon>Candidatus Viadribacter</taxon>
    </lineage>
</organism>
<sequence>MLRCNIAETQSLQPSVDHGRLVLRWIIVLLLAGCASTSPPLSPSEPAFDREFERLFQYGPPEPRPQELQEPSAGQAADAGYFARFPDFDRSYSHAARAEARRLIERLRADAGSINHEQFVLRVAEIVALADNGHTALHANAFLKNTPRLPVRTYLFADGLHVLYADEQNADLLGARIDTIDGRSVDDVFNALRRYRGGTEAFRRMMLIPLLESPAMLQAAGVARERGALTYAGVLADERPFERRIDAQERDRAAWVSSTARLLFPDQFARQGFRSFLAADATLPVYLHSPQNLFWTEGLPGGGYYIGLAHNADADEGPISAFLGSTLEAVRGDQPAYIVLDMRMNGGGDLTTTYDFARALPSAAAGAPIYVLTSRWTFSAAIHATAALEQAGGDQVTIVGEPVGDRLDFWAAEGGAFDLPNAFITAYYSTGRHKYDGPCRDWETCIWFGSTHPVRVRTLEPDVAAALTFAAYRERRDPAMEAILDREHRSRASARTP</sequence>
<dbReference type="Gene3D" id="3.90.226.10">
    <property type="entry name" value="2-enoyl-CoA Hydratase, Chain A, domain 1"/>
    <property type="match status" value="1"/>
</dbReference>
<keyword evidence="1" id="KW-0812">Transmembrane</keyword>
<dbReference type="InterPro" id="IPR029045">
    <property type="entry name" value="ClpP/crotonase-like_dom_sf"/>
</dbReference>
<feature type="transmembrane region" description="Helical" evidence="1">
    <location>
        <begin position="21"/>
        <end position="41"/>
    </location>
</feature>
<dbReference type="EMBL" id="CP013244">
    <property type="protein sequence ID" value="ANP45898.1"/>
    <property type="molecule type" value="Genomic_DNA"/>
</dbReference>
<dbReference type="Proteomes" id="UP000092498">
    <property type="component" value="Chromosome"/>
</dbReference>
<evidence type="ECO:0000256" key="1">
    <source>
        <dbReference type="SAM" id="Phobius"/>
    </source>
</evidence>
<proteinExistence type="predicted"/>
<dbReference type="STRING" id="1759059.ATE48_08170"/>
<reference evidence="2 3" key="1">
    <citation type="submission" date="2015-11" db="EMBL/GenBank/DDBJ databases">
        <title>Whole-Genome Sequence of Candidatus Oderbacter manganicum from the National Park Lower Oder Valley, Germany.</title>
        <authorList>
            <person name="Braun B."/>
            <person name="Liere K."/>
            <person name="Szewzyk U."/>
        </authorList>
    </citation>
    <scope>NUCLEOTIDE SEQUENCE [LARGE SCALE GENOMIC DNA]</scope>
    <source>
        <strain evidence="2 3">OTSz_A_272</strain>
    </source>
</reference>
<protein>
    <recommendedName>
        <fullName evidence="4">Tail specific protease domain-containing protein</fullName>
    </recommendedName>
</protein>
<name>A0A1B1AH63_9PROT</name>
<dbReference type="InParanoid" id="A0A1B1AH63"/>